<evidence type="ECO:0000256" key="2">
    <source>
        <dbReference type="ARBA" id="ARBA00022723"/>
    </source>
</evidence>
<evidence type="ECO:0000256" key="3">
    <source>
        <dbReference type="ARBA" id="ARBA00022801"/>
    </source>
</evidence>
<dbReference type="SUPFAM" id="SSF64167">
    <property type="entry name" value="SurE-like"/>
    <property type="match status" value="1"/>
</dbReference>
<dbReference type="InterPro" id="IPR002828">
    <property type="entry name" value="SurE-like_Pase/nucleotidase"/>
</dbReference>
<dbReference type="PANTHER" id="PTHR30457">
    <property type="entry name" value="5'-NUCLEOTIDASE SURE"/>
    <property type="match status" value="1"/>
</dbReference>
<reference evidence="5 6" key="1">
    <citation type="journal article" date="2019" name="Int. J. Syst. Evol. Microbiol.">
        <title>The Global Catalogue of Microorganisms (GCM) 10K type strain sequencing project: providing services to taxonomists for standard genome sequencing and annotation.</title>
        <authorList>
            <consortium name="The Broad Institute Genomics Platform"/>
            <consortium name="The Broad Institute Genome Sequencing Center for Infectious Disease"/>
            <person name="Wu L."/>
            <person name="Ma J."/>
        </authorList>
    </citation>
    <scope>NUCLEOTIDE SEQUENCE [LARGE SCALE GENOMIC DNA]</scope>
    <source>
        <strain evidence="5 6">NBRC 111368</strain>
    </source>
</reference>
<name>A0ABD5S7C3_9EURY</name>
<dbReference type="InterPro" id="IPR030048">
    <property type="entry name" value="SurE"/>
</dbReference>
<comment type="caution">
    <text evidence="5">The sequence shown here is derived from an EMBL/GenBank/DDBJ whole genome shotgun (WGS) entry which is preliminary data.</text>
</comment>
<protein>
    <submittedName>
        <fullName evidence="5">5'/3'-nucleotidase SurE</fullName>
    </submittedName>
</protein>
<comment type="similarity">
    <text evidence="1">Belongs to the SurE nucleotidase family.</text>
</comment>
<feature type="non-terminal residue" evidence="5">
    <location>
        <position position="182"/>
    </location>
</feature>
<keyword evidence="2" id="KW-0479">Metal-binding</keyword>
<feature type="non-terminal residue" evidence="5">
    <location>
        <position position="1"/>
    </location>
</feature>
<sequence>SFDAVVAGCNDGPNLGAHKIERSGTVCAAIEAGFLGLPGLAFSLYDPAEGGREFVREEFDEAGRVARFLLRRVVDDGLPDAVDYLNVNVPTGVDEPRIRITEPTYHYDVRIDEVEVEDEEGGSYRAWDHFYDPLVPEVDVDVTDAVGTDRRAVADGEISVSPLSVRHRTPESVGFDSLAAEY</sequence>
<dbReference type="AlphaFoldDB" id="A0ABD5S7C3"/>
<accession>A0ABD5S7C3</accession>
<feature type="domain" description="Survival protein SurE-like phosphatase/nucleotidase" evidence="4">
    <location>
        <begin position="3"/>
        <end position="102"/>
    </location>
</feature>
<proteinExistence type="inferred from homology"/>
<dbReference type="PANTHER" id="PTHR30457:SF0">
    <property type="entry name" value="PHOSPHATASE, PUTATIVE (AFU_ORTHOLOGUE AFUA_4G01070)-RELATED"/>
    <property type="match status" value="1"/>
</dbReference>
<evidence type="ECO:0000313" key="6">
    <source>
        <dbReference type="Proteomes" id="UP001596328"/>
    </source>
</evidence>
<dbReference type="InterPro" id="IPR036523">
    <property type="entry name" value="SurE-like_sf"/>
</dbReference>
<evidence type="ECO:0000313" key="5">
    <source>
        <dbReference type="EMBL" id="MFC6726907.1"/>
    </source>
</evidence>
<dbReference type="EMBL" id="JBHSWU010001502">
    <property type="protein sequence ID" value="MFC6726907.1"/>
    <property type="molecule type" value="Genomic_DNA"/>
</dbReference>
<gene>
    <name evidence="5" type="ORF">ACFQE1_21520</name>
</gene>
<keyword evidence="3" id="KW-0378">Hydrolase</keyword>
<dbReference type="GO" id="GO:0016787">
    <property type="term" value="F:hydrolase activity"/>
    <property type="evidence" value="ECO:0007669"/>
    <property type="project" value="UniProtKB-KW"/>
</dbReference>
<dbReference type="Proteomes" id="UP001596328">
    <property type="component" value="Unassembled WGS sequence"/>
</dbReference>
<organism evidence="5 6">
    <name type="scientific">Halobium palmae</name>
    <dbReference type="NCBI Taxonomy" id="1776492"/>
    <lineage>
        <taxon>Archaea</taxon>
        <taxon>Methanobacteriati</taxon>
        <taxon>Methanobacteriota</taxon>
        <taxon>Stenosarchaea group</taxon>
        <taxon>Halobacteria</taxon>
        <taxon>Halobacteriales</taxon>
        <taxon>Haloferacaceae</taxon>
        <taxon>Halobium</taxon>
    </lineage>
</organism>
<dbReference type="Gene3D" id="3.40.1210.10">
    <property type="entry name" value="Survival protein SurE-like phosphatase/nucleotidase"/>
    <property type="match status" value="1"/>
</dbReference>
<dbReference type="Pfam" id="PF01975">
    <property type="entry name" value="SurE"/>
    <property type="match status" value="1"/>
</dbReference>
<keyword evidence="6" id="KW-1185">Reference proteome</keyword>
<evidence type="ECO:0000259" key="4">
    <source>
        <dbReference type="Pfam" id="PF01975"/>
    </source>
</evidence>
<evidence type="ECO:0000256" key="1">
    <source>
        <dbReference type="ARBA" id="ARBA00011062"/>
    </source>
</evidence>
<dbReference type="GO" id="GO:0046872">
    <property type="term" value="F:metal ion binding"/>
    <property type="evidence" value="ECO:0007669"/>
    <property type="project" value="UniProtKB-KW"/>
</dbReference>